<proteinExistence type="inferred from homology"/>
<dbReference type="InterPro" id="IPR011059">
    <property type="entry name" value="Metal-dep_hydrolase_composite"/>
</dbReference>
<evidence type="ECO:0000256" key="10">
    <source>
        <dbReference type="PIRSR" id="PIRSR038994-1"/>
    </source>
</evidence>
<dbReference type="Proteomes" id="UP000183967">
    <property type="component" value="Unassembled WGS sequence"/>
</dbReference>
<gene>
    <name evidence="14" type="ORF">SAMN02745135_02194</name>
</gene>
<feature type="binding site" evidence="12">
    <location>
        <position position="205"/>
    </location>
    <ligand>
        <name>Zn(2+)</name>
        <dbReference type="ChEBI" id="CHEBI:29105"/>
    </ligand>
</feature>
<dbReference type="SUPFAM" id="SSF51338">
    <property type="entry name" value="Composite domain of metallo-dependent hydrolases"/>
    <property type="match status" value="1"/>
</dbReference>
<evidence type="ECO:0000313" key="14">
    <source>
        <dbReference type="EMBL" id="SHH80190.1"/>
    </source>
</evidence>
<feature type="binding site" evidence="11">
    <location>
        <begin position="229"/>
        <end position="230"/>
    </location>
    <ligand>
        <name>substrate</name>
    </ligand>
</feature>
<dbReference type="GO" id="GO:0046872">
    <property type="term" value="F:metal ion binding"/>
    <property type="evidence" value="ECO:0007669"/>
    <property type="project" value="UniProtKB-KW"/>
</dbReference>
<dbReference type="EMBL" id="FQXO01000079">
    <property type="protein sequence ID" value="SHH80190.1"/>
    <property type="molecule type" value="Genomic_DNA"/>
</dbReference>
<dbReference type="CDD" id="cd00854">
    <property type="entry name" value="NagA"/>
    <property type="match status" value="1"/>
</dbReference>
<feature type="binding site" evidence="12">
    <location>
        <position position="139"/>
    </location>
    <ligand>
        <name>Zn(2+)</name>
        <dbReference type="ChEBI" id="CHEBI:29105"/>
    </ligand>
</feature>
<dbReference type="GO" id="GO:0008448">
    <property type="term" value="F:N-acetylglucosamine-6-phosphate deacetylase activity"/>
    <property type="evidence" value="ECO:0007669"/>
    <property type="project" value="UniProtKB-EC"/>
</dbReference>
<comment type="pathway">
    <text evidence="8">Amino-sugar metabolism; N-acetylneuraminate degradation; D-fructose 6-phosphate from N-acetylneuraminate: step 4/5.</text>
</comment>
<evidence type="ECO:0000256" key="3">
    <source>
        <dbReference type="ARBA" id="ARBA00018029"/>
    </source>
</evidence>
<evidence type="ECO:0000256" key="6">
    <source>
        <dbReference type="ARBA" id="ARBA00023277"/>
    </source>
</evidence>
<dbReference type="OrthoDB" id="9776488at2"/>
<evidence type="ECO:0000256" key="2">
    <source>
        <dbReference type="ARBA" id="ARBA00011899"/>
    </source>
</evidence>
<feature type="domain" description="Amidohydrolase-related" evidence="13">
    <location>
        <begin position="53"/>
        <end position="390"/>
    </location>
</feature>
<dbReference type="InterPro" id="IPR006680">
    <property type="entry name" value="Amidohydro-rel"/>
</dbReference>
<dbReference type="InterPro" id="IPR032466">
    <property type="entry name" value="Metal_Hydrolase"/>
</dbReference>
<evidence type="ECO:0000256" key="4">
    <source>
        <dbReference type="ARBA" id="ARBA00022723"/>
    </source>
</evidence>
<dbReference type="InterPro" id="IPR003764">
    <property type="entry name" value="GlcNAc_6-P_deAcase"/>
</dbReference>
<evidence type="ECO:0000256" key="7">
    <source>
        <dbReference type="ARBA" id="ARBA00047647"/>
    </source>
</evidence>
<evidence type="ECO:0000256" key="5">
    <source>
        <dbReference type="ARBA" id="ARBA00022801"/>
    </source>
</evidence>
<keyword evidence="6 9" id="KW-0119">Carbohydrate metabolism</keyword>
<dbReference type="Pfam" id="PF01979">
    <property type="entry name" value="Amidohydro_1"/>
    <property type="match status" value="1"/>
</dbReference>
<dbReference type="PANTHER" id="PTHR11113">
    <property type="entry name" value="N-ACETYLGLUCOSAMINE-6-PHOSPHATE DEACETYLASE"/>
    <property type="match status" value="1"/>
</dbReference>
<comment type="cofactor">
    <cofactor evidence="12">
        <name>a divalent metal cation</name>
        <dbReference type="ChEBI" id="CHEBI:60240"/>
    </cofactor>
    <text evidence="12">Binds 1 divalent metal cation per subunit.</text>
</comment>
<dbReference type="EC" id="3.5.1.25" evidence="2"/>
<dbReference type="PANTHER" id="PTHR11113:SF14">
    <property type="entry name" value="N-ACETYLGLUCOSAMINE-6-PHOSPHATE DEACETYLASE"/>
    <property type="match status" value="1"/>
</dbReference>
<evidence type="ECO:0000313" key="15">
    <source>
        <dbReference type="Proteomes" id="UP000183967"/>
    </source>
</evidence>
<accession>A0A1M5VYD5</accession>
<evidence type="ECO:0000256" key="8">
    <source>
        <dbReference type="ARBA" id="ARBA00060590"/>
    </source>
</evidence>
<comment type="similarity">
    <text evidence="1 9">Belongs to the metallo-dependent hydrolases superfamily. NagA family.</text>
</comment>
<feature type="binding site" evidence="11">
    <location>
        <position position="150"/>
    </location>
    <ligand>
        <name>substrate</name>
    </ligand>
</feature>
<feature type="binding site" evidence="11">
    <location>
        <position position="237"/>
    </location>
    <ligand>
        <name>substrate</name>
    </ligand>
</feature>
<evidence type="ECO:0000256" key="12">
    <source>
        <dbReference type="PIRSR" id="PIRSR038994-3"/>
    </source>
</evidence>
<feature type="binding site" evidence="12">
    <location>
        <position position="226"/>
    </location>
    <ligand>
        <name>Zn(2+)</name>
        <dbReference type="ChEBI" id="CHEBI:29105"/>
    </ligand>
</feature>
<dbReference type="FunFam" id="3.20.20.140:FF:000004">
    <property type="entry name" value="N-acetylglucosamine-6-phosphate deacetylase"/>
    <property type="match status" value="1"/>
</dbReference>
<evidence type="ECO:0000256" key="9">
    <source>
        <dbReference type="PIRNR" id="PIRNR038994"/>
    </source>
</evidence>
<dbReference type="NCBIfam" id="TIGR00221">
    <property type="entry name" value="nagA"/>
    <property type="match status" value="1"/>
</dbReference>
<evidence type="ECO:0000256" key="1">
    <source>
        <dbReference type="ARBA" id="ARBA00010716"/>
    </source>
</evidence>
<keyword evidence="15" id="KW-1185">Reference proteome</keyword>
<keyword evidence="4 12" id="KW-0479">Metal-binding</keyword>
<feature type="active site" description="Proton donor/acceptor" evidence="10">
    <location>
        <position position="284"/>
    </location>
</feature>
<comment type="catalytic activity">
    <reaction evidence="7">
        <text>N-acetyl-D-glucosamine 6-phosphate + H2O = D-glucosamine 6-phosphate + acetate</text>
        <dbReference type="Rhea" id="RHEA:22936"/>
        <dbReference type="ChEBI" id="CHEBI:15377"/>
        <dbReference type="ChEBI" id="CHEBI:30089"/>
        <dbReference type="ChEBI" id="CHEBI:57513"/>
        <dbReference type="ChEBI" id="CHEBI:58725"/>
        <dbReference type="EC" id="3.5.1.25"/>
    </reaction>
</comment>
<organism evidence="14 15">
    <name type="scientific">Caloranaerobacter azorensis DSM 13643</name>
    <dbReference type="NCBI Taxonomy" id="1121264"/>
    <lineage>
        <taxon>Bacteria</taxon>
        <taxon>Bacillati</taxon>
        <taxon>Bacillota</taxon>
        <taxon>Tissierellia</taxon>
        <taxon>Tissierellales</taxon>
        <taxon>Thermohalobacteraceae</taxon>
        <taxon>Caloranaerobacter</taxon>
    </lineage>
</organism>
<feature type="binding site" evidence="11">
    <location>
        <position position="261"/>
    </location>
    <ligand>
        <name>substrate</name>
    </ligand>
</feature>
<sequence length="393" mass="43343">MKILIKNAKIITPYEILKDYAVSIIDNKIEDLRKEDDFDEKNFDKIIDANGNYLSPGFIDIHNHGNFGYDTMNATFEALESMSYFHLKNGVTGFLPTTMTASLKEIKMAIKNVADYIELQNNKNKFKEQKSQVLGLYLEGPYFSQEKKGAHAPRFLKSPEINELKEFLDVSNQTVKIVALAPELPGALEAITYLKSNGIIVSAGHTNATFLEMKTGIDKGITLATHLYNGMRCFSHREPAVVGAVLNDERVFCEVICDGIHLHAAAIELAVKVKGKDKIVLISDAMMATGLEDGEYEIGGQKVYVKRGVARLSDGSLAGSTLTLNKAVYNMVNTVNIPLQDAVRMASLNPAKVIGISDKKGSIEIGKDADLIIFDENIRILTTIVMGNIVSYK</sequence>
<dbReference type="Gene3D" id="3.20.20.140">
    <property type="entry name" value="Metal-dependent hydrolases"/>
    <property type="match status" value="1"/>
</dbReference>
<dbReference type="SUPFAM" id="SSF51556">
    <property type="entry name" value="Metallo-dependent hydrolases"/>
    <property type="match status" value="1"/>
</dbReference>
<name>A0A1M5VYD5_9FIRM</name>
<protein>
    <recommendedName>
        <fullName evidence="3">N-acetylglucosamine-6-phosphate deacetylase</fullName>
        <ecNumber evidence="2">3.5.1.25</ecNumber>
    </recommendedName>
</protein>
<keyword evidence="5 9" id="KW-0378">Hydrolase</keyword>
<dbReference type="Gene3D" id="2.30.40.10">
    <property type="entry name" value="Urease, subunit C, domain 1"/>
    <property type="match status" value="1"/>
</dbReference>
<dbReference type="PIRSF" id="PIRSF038994">
    <property type="entry name" value="NagA"/>
    <property type="match status" value="1"/>
</dbReference>
<reference evidence="15" key="1">
    <citation type="submission" date="2016-11" db="EMBL/GenBank/DDBJ databases">
        <authorList>
            <person name="Varghese N."/>
            <person name="Submissions S."/>
        </authorList>
    </citation>
    <scope>NUCLEOTIDE SEQUENCE [LARGE SCALE GENOMIC DNA]</scope>
    <source>
        <strain evidence="15">DSM 13643</strain>
    </source>
</reference>
<dbReference type="GO" id="GO:0006046">
    <property type="term" value="P:N-acetylglucosamine catabolic process"/>
    <property type="evidence" value="ECO:0007669"/>
    <property type="project" value="TreeGrafter"/>
</dbReference>
<dbReference type="RefSeq" id="WP_073197623.1">
    <property type="nucleotide sequence ID" value="NZ_FQXO01000079.1"/>
</dbReference>
<dbReference type="AlphaFoldDB" id="A0A1M5VYD5"/>
<evidence type="ECO:0000259" key="13">
    <source>
        <dbReference type="Pfam" id="PF01979"/>
    </source>
</evidence>
<evidence type="ECO:0000256" key="11">
    <source>
        <dbReference type="PIRSR" id="PIRSR038994-2"/>
    </source>
</evidence>
<feature type="binding site" evidence="11">
    <location>
        <begin position="317"/>
        <end position="319"/>
    </location>
    <ligand>
        <name>substrate</name>
    </ligand>
</feature>